<sequence>MSIRQRQVMFYHQIRSSHLEMIGKTMFSSSESLGQILFAAGNLWSS</sequence>
<reference evidence="1" key="2">
    <citation type="journal article" date="2015" name="Data Brief">
        <title>Shoot transcriptome of the giant reed, Arundo donax.</title>
        <authorList>
            <person name="Barrero R.A."/>
            <person name="Guerrero F.D."/>
            <person name="Moolhuijzen P."/>
            <person name="Goolsby J.A."/>
            <person name="Tidwell J."/>
            <person name="Bellgard S.E."/>
            <person name="Bellgard M.I."/>
        </authorList>
    </citation>
    <scope>NUCLEOTIDE SEQUENCE</scope>
    <source>
        <tissue evidence="1">Shoot tissue taken approximately 20 cm above the soil surface</tissue>
    </source>
</reference>
<name>A0A0A9F8B2_ARUDO</name>
<organism evidence="1">
    <name type="scientific">Arundo donax</name>
    <name type="common">Giant reed</name>
    <name type="synonym">Donax arundinaceus</name>
    <dbReference type="NCBI Taxonomy" id="35708"/>
    <lineage>
        <taxon>Eukaryota</taxon>
        <taxon>Viridiplantae</taxon>
        <taxon>Streptophyta</taxon>
        <taxon>Embryophyta</taxon>
        <taxon>Tracheophyta</taxon>
        <taxon>Spermatophyta</taxon>
        <taxon>Magnoliopsida</taxon>
        <taxon>Liliopsida</taxon>
        <taxon>Poales</taxon>
        <taxon>Poaceae</taxon>
        <taxon>PACMAD clade</taxon>
        <taxon>Arundinoideae</taxon>
        <taxon>Arundineae</taxon>
        <taxon>Arundo</taxon>
    </lineage>
</organism>
<proteinExistence type="predicted"/>
<accession>A0A0A9F8B2</accession>
<reference evidence="1" key="1">
    <citation type="submission" date="2014-09" db="EMBL/GenBank/DDBJ databases">
        <authorList>
            <person name="Magalhaes I.L.F."/>
            <person name="Oliveira U."/>
            <person name="Santos F.R."/>
            <person name="Vidigal T.H.D.A."/>
            <person name="Brescovit A.D."/>
            <person name="Santos A.J."/>
        </authorList>
    </citation>
    <scope>NUCLEOTIDE SEQUENCE</scope>
    <source>
        <tissue evidence="1">Shoot tissue taken approximately 20 cm above the soil surface</tissue>
    </source>
</reference>
<dbReference type="AlphaFoldDB" id="A0A0A9F8B2"/>
<dbReference type="EMBL" id="GBRH01190442">
    <property type="protein sequence ID" value="JAE07454.1"/>
    <property type="molecule type" value="Transcribed_RNA"/>
</dbReference>
<protein>
    <submittedName>
        <fullName evidence="1">Uncharacterized protein</fullName>
    </submittedName>
</protein>
<evidence type="ECO:0000313" key="1">
    <source>
        <dbReference type="EMBL" id="JAE07454.1"/>
    </source>
</evidence>